<protein>
    <submittedName>
        <fullName evidence="2">Protein CBG15574</fullName>
    </submittedName>
</protein>
<sequence>MGLDSLFEGFPPFPIPEAALLPPSFQLCNYHPVDPSFQPEAFFPSSASQNLIQEIKMNKTEEDQEIETEKKNLKWNALIDECKQILKDVPKMDDLLRDGGNQDDFLMGVKRSAAIFNRRQEIFLLLFAEPASLEKDMVLKLLSKVRNMDEGSFLGKALAVFDSDPNNPKFAALRKIREEKERSMKAREMDAKNLILAFHLSNLEMAQKNWQQKVENTQRSSDTRTFLINTSGTTFS</sequence>
<dbReference type="FunCoup" id="A8XM43">
    <property type="interactions" value="136"/>
</dbReference>
<dbReference type="RefSeq" id="XP_002645433.1">
    <property type="nucleotide sequence ID" value="XM_002645387.1"/>
</dbReference>
<keyword evidence="3" id="KW-1185">Reference proteome</keyword>
<reference evidence="2 3" key="2">
    <citation type="journal article" date="2011" name="PLoS Genet.">
        <title>Caenorhabditis briggsae recombinant inbred line genotypes reveal inter-strain incompatibility and the evolution of recombination.</title>
        <authorList>
            <person name="Ross J.A."/>
            <person name="Koboldt D.C."/>
            <person name="Staisch J.E."/>
            <person name="Chamberlin H.M."/>
            <person name="Gupta B.P."/>
            <person name="Miller R.D."/>
            <person name="Baird S.E."/>
            <person name="Haag E.S."/>
        </authorList>
    </citation>
    <scope>NUCLEOTIDE SEQUENCE [LARGE SCALE GENOMIC DNA]</scope>
    <source>
        <strain evidence="2 3">AF16</strain>
    </source>
</reference>
<dbReference type="EMBL" id="HE601046">
    <property type="protein sequence ID" value="CAP33718.1"/>
    <property type="molecule type" value="Genomic_DNA"/>
</dbReference>
<dbReference type="AlphaFoldDB" id="A8XM43"/>
<dbReference type="eggNOG" id="ENOG502TIYA">
    <property type="taxonomic scope" value="Eukaryota"/>
</dbReference>
<organism evidence="2 3">
    <name type="scientific">Caenorhabditis briggsae</name>
    <dbReference type="NCBI Taxonomy" id="6238"/>
    <lineage>
        <taxon>Eukaryota</taxon>
        <taxon>Metazoa</taxon>
        <taxon>Ecdysozoa</taxon>
        <taxon>Nematoda</taxon>
        <taxon>Chromadorea</taxon>
        <taxon>Rhabditida</taxon>
        <taxon>Rhabditina</taxon>
        <taxon>Rhabditomorpha</taxon>
        <taxon>Rhabditoidea</taxon>
        <taxon>Rhabditidae</taxon>
        <taxon>Peloderinae</taxon>
        <taxon>Caenorhabditis</taxon>
    </lineage>
</organism>
<dbReference type="GeneID" id="8587432"/>
<evidence type="ECO:0000313" key="4">
    <source>
        <dbReference type="WormBase" id="CBG15574"/>
    </source>
</evidence>
<dbReference type="HOGENOM" id="CLU_1176354_0_0_1"/>
<evidence type="ECO:0000313" key="3">
    <source>
        <dbReference type="Proteomes" id="UP000008549"/>
    </source>
</evidence>
<evidence type="ECO:0000256" key="1">
    <source>
        <dbReference type="SAM" id="MobiDB-lite"/>
    </source>
</evidence>
<dbReference type="CTD" id="8587432"/>
<name>A8XM43_CAEBR</name>
<dbReference type="InParanoid" id="A8XM43"/>
<proteinExistence type="predicted"/>
<gene>
    <name evidence="2 4" type="ORF">CBG15574</name>
    <name evidence="2" type="ORF">CBG_15574</name>
</gene>
<evidence type="ECO:0000313" key="2">
    <source>
        <dbReference type="EMBL" id="CAP33718.1"/>
    </source>
</evidence>
<reference evidence="2 3" key="1">
    <citation type="journal article" date="2003" name="PLoS Biol.">
        <title>The genome sequence of Caenorhabditis briggsae: a platform for comparative genomics.</title>
        <authorList>
            <person name="Stein L.D."/>
            <person name="Bao Z."/>
            <person name="Blasiar D."/>
            <person name="Blumenthal T."/>
            <person name="Brent M.R."/>
            <person name="Chen N."/>
            <person name="Chinwalla A."/>
            <person name="Clarke L."/>
            <person name="Clee C."/>
            <person name="Coghlan A."/>
            <person name="Coulson A."/>
            <person name="D'Eustachio P."/>
            <person name="Fitch D.H."/>
            <person name="Fulton L.A."/>
            <person name="Fulton R.E."/>
            <person name="Griffiths-Jones S."/>
            <person name="Harris T.W."/>
            <person name="Hillier L.W."/>
            <person name="Kamath R."/>
            <person name="Kuwabara P.E."/>
            <person name="Mardis E.R."/>
            <person name="Marra M.A."/>
            <person name="Miner T.L."/>
            <person name="Minx P."/>
            <person name="Mullikin J.C."/>
            <person name="Plumb R.W."/>
            <person name="Rogers J."/>
            <person name="Schein J.E."/>
            <person name="Sohrmann M."/>
            <person name="Spieth J."/>
            <person name="Stajich J.E."/>
            <person name="Wei C."/>
            <person name="Willey D."/>
            <person name="Wilson R.K."/>
            <person name="Durbin R."/>
            <person name="Waterston R.H."/>
        </authorList>
    </citation>
    <scope>NUCLEOTIDE SEQUENCE [LARGE SCALE GENOMIC DNA]</scope>
    <source>
        <strain evidence="2 3">AF16</strain>
    </source>
</reference>
<dbReference type="WormBase" id="CBG15574">
    <property type="protein sequence ID" value="CBP18401"/>
    <property type="gene ID" value="WBGene00035766"/>
</dbReference>
<dbReference type="KEGG" id="cbr:CBG_15574"/>
<feature type="region of interest" description="Disordered" evidence="1">
    <location>
        <begin position="214"/>
        <end position="236"/>
    </location>
</feature>
<dbReference type="Proteomes" id="UP000008549">
    <property type="component" value="Unassembled WGS sequence"/>
</dbReference>
<accession>A8XM43</accession>